<evidence type="ECO:0000256" key="1">
    <source>
        <dbReference type="SAM" id="MobiDB-lite"/>
    </source>
</evidence>
<dbReference type="AlphaFoldDB" id="A0A1H9WG06"/>
<accession>A0A1H9WG06</accession>
<feature type="region of interest" description="Disordered" evidence="1">
    <location>
        <begin position="270"/>
        <end position="289"/>
    </location>
</feature>
<dbReference type="EMBL" id="FOGQ01000021">
    <property type="protein sequence ID" value="SES32764.1"/>
    <property type="molecule type" value="Genomic_DNA"/>
</dbReference>
<dbReference type="Proteomes" id="UP000198929">
    <property type="component" value="Unassembled WGS sequence"/>
</dbReference>
<protein>
    <submittedName>
        <fullName evidence="3">Uncharacterized protein</fullName>
    </submittedName>
</protein>
<gene>
    <name evidence="3" type="ORF">SAMN05661109_02715</name>
</gene>
<feature type="chain" id="PRO_5039125873" evidence="2">
    <location>
        <begin position="25"/>
        <end position="392"/>
    </location>
</feature>
<sequence>MFRRKALAATCVIAAAVVALPSSGAQPYQQKVVPGWNKVGDEEMDKLKPQAETTIRGPVKPGQKTSYEFTFTPGMHVHDAGDWTAQTWTTLVVCEDPDVPFDRDPTADDVSWTGGEVNSVQVVPGRTPGCWVALFGQAWDPDQGIVRTNQNHPHFREFGFPFQRMAYDAPSEITLSIPATVQHGADSFNAEATIEVGRVVDRDLRTLDEKVEMTGAKNANGLCSYRASMATEFAQPGISGAWGYLLQFDSSQVEAPPAWKEQGRTWRDLGKASRAVTTVTTPEGDTETRAASAEQMEPCLTNPLGGHVPTRRTLVDQIFPLTSDFSSDLWIGPEATADVEIDFTDLCIPGLKVGDRVELDDDPSHPPYRLTLSVSRPPEIAMAKATINAEVK</sequence>
<evidence type="ECO:0000256" key="2">
    <source>
        <dbReference type="SAM" id="SignalP"/>
    </source>
</evidence>
<dbReference type="STRING" id="1121357.SAMN05661109_02715"/>
<proteinExistence type="predicted"/>
<evidence type="ECO:0000313" key="4">
    <source>
        <dbReference type="Proteomes" id="UP000198929"/>
    </source>
</evidence>
<organism evidence="3 4">
    <name type="scientific">Corynebacterium cystitidis DSM 20524</name>
    <dbReference type="NCBI Taxonomy" id="1121357"/>
    <lineage>
        <taxon>Bacteria</taxon>
        <taxon>Bacillati</taxon>
        <taxon>Actinomycetota</taxon>
        <taxon>Actinomycetes</taxon>
        <taxon>Mycobacteriales</taxon>
        <taxon>Corynebacteriaceae</taxon>
        <taxon>Corynebacterium</taxon>
    </lineage>
</organism>
<evidence type="ECO:0000313" key="3">
    <source>
        <dbReference type="EMBL" id="SES32764.1"/>
    </source>
</evidence>
<keyword evidence="2" id="KW-0732">Signal</keyword>
<dbReference type="RefSeq" id="WP_092260995.1">
    <property type="nucleotide sequence ID" value="NZ_CP047199.1"/>
</dbReference>
<name>A0A1H9WG06_9CORY</name>
<keyword evidence="4" id="KW-1185">Reference proteome</keyword>
<feature type="signal peptide" evidence="2">
    <location>
        <begin position="1"/>
        <end position="24"/>
    </location>
</feature>
<reference evidence="4" key="1">
    <citation type="submission" date="2016-10" db="EMBL/GenBank/DDBJ databases">
        <authorList>
            <person name="Varghese N."/>
            <person name="Submissions S."/>
        </authorList>
    </citation>
    <scope>NUCLEOTIDE SEQUENCE [LARGE SCALE GENOMIC DNA]</scope>
    <source>
        <strain evidence="4">DSM 20524</strain>
    </source>
</reference>